<evidence type="ECO:0000313" key="1">
    <source>
        <dbReference type="EMBL" id="KAF9455782.1"/>
    </source>
</evidence>
<protein>
    <submittedName>
        <fullName evidence="1">Uncharacterized protein</fullName>
    </submittedName>
</protein>
<reference evidence="1" key="1">
    <citation type="submission" date="2020-11" db="EMBL/GenBank/DDBJ databases">
        <authorList>
            <consortium name="DOE Joint Genome Institute"/>
            <person name="Ahrendt S."/>
            <person name="Riley R."/>
            <person name="Andreopoulos W."/>
            <person name="Labutti K."/>
            <person name="Pangilinan J."/>
            <person name="Ruiz-Duenas F.J."/>
            <person name="Barrasa J.M."/>
            <person name="Sanchez-Garcia M."/>
            <person name="Camarero S."/>
            <person name="Miyauchi S."/>
            <person name="Serrano A."/>
            <person name="Linde D."/>
            <person name="Babiker R."/>
            <person name="Drula E."/>
            <person name="Ayuso-Fernandez I."/>
            <person name="Pacheco R."/>
            <person name="Padilla G."/>
            <person name="Ferreira P."/>
            <person name="Barriuso J."/>
            <person name="Kellner H."/>
            <person name="Castanera R."/>
            <person name="Alfaro M."/>
            <person name="Ramirez L."/>
            <person name="Pisabarro A.G."/>
            <person name="Kuo A."/>
            <person name="Tritt A."/>
            <person name="Lipzen A."/>
            <person name="He G."/>
            <person name="Yan M."/>
            <person name="Ng V."/>
            <person name="Cullen D."/>
            <person name="Martin F."/>
            <person name="Rosso M.-N."/>
            <person name="Henrissat B."/>
            <person name="Hibbett D."/>
            <person name="Martinez A.T."/>
            <person name="Grigoriev I.V."/>
        </authorList>
    </citation>
    <scope>NUCLEOTIDE SEQUENCE</scope>
    <source>
        <strain evidence="1">CBS 247.69</strain>
    </source>
</reference>
<dbReference type="AlphaFoldDB" id="A0A9P6C8B4"/>
<name>A0A9P6C8B4_9AGAR</name>
<accession>A0A9P6C8B4</accession>
<gene>
    <name evidence="1" type="ORF">BDZ94DRAFT_1277329</name>
</gene>
<organism evidence="1 2">
    <name type="scientific">Collybia nuda</name>
    <dbReference type="NCBI Taxonomy" id="64659"/>
    <lineage>
        <taxon>Eukaryota</taxon>
        <taxon>Fungi</taxon>
        <taxon>Dikarya</taxon>
        <taxon>Basidiomycota</taxon>
        <taxon>Agaricomycotina</taxon>
        <taxon>Agaricomycetes</taxon>
        <taxon>Agaricomycetidae</taxon>
        <taxon>Agaricales</taxon>
        <taxon>Tricholomatineae</taxon>
        <taxon>Clitocybaceae</taxon>
        <taxon>Collybia</taxon>
    </lineage>
</organism>
<keyword evidence="2" id="KW-1185">Reference proteome</keyword>
<comment type="caution">
    <text evidence="1">The sequence shown here is derived from an EMBL/GenBank/DDBJ whole genome shotgun (WGS) entry which is preliminary data.</text>
</comment>
<sequence>MDTQVIVLLIRGCQTISVCHRSTNRNSDQLCDFIDGPADNLSETFISTSNCRLLGHRYKGDGYSGASMAAIYRV</sequence>
<dbReference type="Proteomes" id="UP000807353">
    <property type="component" value="Unassembled WGS sequence"/>
</dbReference>
<dbReference type="EMBL" id="MU150525">
    <property type="protein sequence ID" value="KAF9455782.1"/>
    <property type="molecule type" value="Genomic_DNA"/>
</dbReference>
<proteinExistence type="predicted"/>
<evidence type="ECO:0000313" key="2">
    <source>
        <dbReference type="Proteomes" id="UP000807353"/>
    </source>
</evidence>